<name>A0A812F0F7_9ARCH</name>
<comment type="caution">
    <text evidence="2">The sequence shown here is derived from an EMBL/GenBank/DDBJ whole genome shotgun (WGS) entry which is preliminary data.</text>
</comment>
<accession>A0A812F0F7</accession>
<feature type="region of interest" description="Disordered" evidence="1">
    <location>
        <begin position="295"/>
        <end position="315"/>
    </location>
</feature>
<sequence length="372" mass="42439">MLEYKSFTVVTVLLVLFGTATSFFEFQAVLSQPDHLDTEQDKNHLVDLINRKGKPATWYLGKGLGLSQVFTYKVCDMTLIVPESPDHCYQIRLEFIDILKGPHGDVWIVQAVMDHQDKKTYAIFQISATTFDITTDRTSIPYADSVSRTIFWIGKFANEFDQKPLTIGKSWGKVATHTAPETELIIRNSEVIGLGNNEQQFQTFILGYNLIEQSTLSISDDFPFPIKAVIYKPIISHQNIPLQFTIELVDYKRSDFLYDSSLQTIPNENEFSESLNDFDDVLLNETVVDENANIDHSTDSNEPNATTSFEENNSNSTGANYFDAINLEKLFEMFLNEHFDDDSDEQILNYTVFLDFLNETNSAIIEDNFTEP</sequence>
<protein>
    <submittedName>
        <fullName evidence="2">Uncharacterized protein</fullName>
    </submittedName>
</protein>
<organism evidence="2 3">
    <name type="scientific">Candidatus Nitrosotenuis uzonensis</name>
    <dbReference type="NCBI Taxonomy" id="1407055"/>
    <lineage>
        <taxon>Archaea</taxon>
        <taxon>Nitrososphaerota</taxon>
        <taxon>Candidatus Nitrosotenuis</taxon>
    </lineage>
</organism>
<feature type="compositionally biased region" description="Polar residues" evidence="1">
    <location>
        <begin position="300"/>
        <end position="315"/>
    </location>
</feature>
<dbReference type="Proteomes" id="UP000655759">
    <property type="component" value="Unassembled WGS sequence"/>
</dbReference>
<gene>
    <name evidence="2" type="ORF">NUZ5A_20035</name>
</gene>
<dbReference type="AlphaFoldDB" id="A0A812F0F7"/>
<dbReference type="EMBL" id="CAJNAQ010000002">
    <property type="protein sequence ID" value="CAE6485630.1"/>
    <property type="molecule type" value="Genomic_DNA"/>
</dbReference>
<proteinExistence type="predicted"/>
<reference evidence="2" key="1">
    <citation type="submission" date="2021-02" db="EMBL/GenBank/DDBJ databases">
        <authorList>
            <person name="Han P."/>
        </authorList>
    </citation>
    <scope>NUCLEOTIDE SEQUENCE</scope>
    <source>
        <strain evidence="2">Candidatus Nitrosotenuis uzonensis 5A</strain>
    </source>
</reference>
<evidence type="ECO:0000313" key="3">
    <source>
        <dbReference type="Proteomes" id="UP000655759"/>
    </source>
</evidence>
<evidence type="ECO:0000256" key="1">
    <source>
        <dbReference type="SAM" id="MobiDB-lite"/>
    </source>
</evidence>
<evidence type="ECO:0000313" key="2">
    <source>
        <dbReference type="EMBL" id="CAE6485630.1"/>
    </source>
</evidence>